<dbReference type="Pfam" id="PF00440">
    <property type="entry name" value="TetR_N"/>
    <property type="match status" value="1"/>
</dbReference>
<dbReference type="Gene3D" id="1.10.10.60">
    <property type="entry name" value="Homeodomain-like"/>
    <property type="match status" value="1"/>
</dbReference>
<dbReference type="InterPro" id="IPR050624">
    <property type="entry name" value="HTH-type_Tx_Regulator"/>
</dbReference>
<dbReference type="EMBL" id="FORO01000026">
    <property type="protein sequence ID" value="SFJ39084.1"/>
    <property type="molecule type" value="Genomic_DNA"/>
</dbReference>
<dbReference type="OMA" id="FYQFFDS"/>
<dbReference type="Gene3D" id="1.10.357.10">
    <property type="entry name" value="Tetracycline Repressor, domain 2"/>
    <property type="match status" value="1"/>
</dbReference>
<evidence type="ECO:0000256" key="1">
    <source>
        <dbReference type="ARBA" id="ARBA00023125"/>
    </source>
</evidence>
<dbReference type="PANTHER" id="PTHR43479:SF11">
    <property type="entry name" value="ACREF_ENVCD OPERON REPRESSOR-RELATED"/>
    <property type="match status" value="1"/>
</dbReference>
<feature type="domain" description="HTH tetR-type" evidence="4">
    <location>
        <begin position="10"/>
        <end position="70"/>
    </location>
</feature>
<dbReference type="PRINTS" id="PR00455">
    <property type="entry name" value="HTHTETR"/>
</dbReference>
<dbReference type="AlphaFoldDB" id="A0A1I3QY52"/>
<dbReference type="PANTHER" id="PTHR43479">
    <property type="entry name" value="ACREF/ENVCD OPERON REPRESSOR-RELATED"/>
    <property type="match status" value="1"/>
</dbReference>
<dbReference type="SUPFAM" id="SSF46689">
    <property type="entry name" value="Homeodomain-like"/>
    <property type="match status" value="1"/>
</dbReference>
<evidence type="ECO:0000313" key="6">
    <source>
        <dbReference type="Proteomes" id="UP000182829"/>
    </source>
</evidence>
<evidence type="ECO:0000256" key="2">
    <source>
        <dbReference type="PROSITE-ProRule" id="PRU00335"/>
    </source>
</evidence>
<sequence>MKGFSDDERERIRTALIESGCELFVRYGLERTRIKDITEEVGIGTSTFYQFFDSKEHLYLEVLYREVERFTDDLEAEIQTVSDPREQVRITLQQTFDEVETNPIIRNLIVENEIRTLETELSELNQQALSAEFDTVFVGAKQWVEMESFKYDDPAIVSEFIRTFVFVSRCKEFPSHEGTPAYPEIRNALIETVVDGLFED</sequence>
<dbReference type="Proteomes" id="UP000182829">
    <property type="component" value="Unassembled WGS sequence"/>
</dbReference>
<keyword evidence="1 2" id="KW-0238">DNA-binding</keyword>
<evidence type="ECO:0000256" key="3">
    <source>
        <dbReference type="SAM" id="Coils"/>
    </source>
</evidence>
<evidence type="ECO:0000259" key="4">
    <source>
        <dbReference type="PROSITE" id="PS50977"/>
    </source>
</evidence>
<dbReference type="PROSITE" id="PS50977">
    <property type="entry name" value="HTH_TETR_2"/>
    <property type="match status" value="1"/>
</dbReference>
<reference evidence="5 6" key="1">
    <citation type="submission" date="2016-10" db="EMBL/GenBank/DDBJ databases">
        <authorList>
            <person name="de Groot N.N."/>
        </authorList>
    </citation>
    <scope>NUCLEOTIDE SEQUENCE [LARGE SCALE GENOMIC DNA]</scope>
    <source>
        <strain evidence="5 6">SP2</strain>
    </source>
</reference>
<evidence type="ECO:0000313" key="5">
    <source>
        <dbReference type="EMBL" id="SFJ39084.1"/>
    </source>
</evidence>
<gene>
    <name evidence="5" type="ORF">SAMN05443661_12614</name>
</gene>
<dbReference type="RefSeq" id="WP_005579753.1">
    <property type="nucleotide sequence ID" value="NZ_FORO01000026.1"/>
</dbReference>
<dbReference type="OrthoDB" id="135877at2157"/>
<accession>A0A1I3QY52</accession>
<dbReference type="GeneID" id="14210338"/>
<feature type="coiled-coil region" evidence="3">
    <location>
        <begin position="107"/>
        <end position="134"/>
    </location>
</feature>
<feature type="DNA-binding region" description="H-T-H motif" evidence="2">
    <location>
        <begin position="33"/>
        <end position="52"/>
    </location>
</feature>
<proteinExistence type="predicted"/>
<protein>
    <submittedName>
        <fullName evidence="5">Transcriptional regulator, TetR family</fullName>
    </submittedName>
</protein>
<organism evidence="5 6">
    <name type="scientific">Natronobacterium gregoryi</name>
    <dbReference type="NCBI Taxonomy" id="44930"/>
    <lineage>
        <taxon>Archaea</taxon>
        <taxon>Methanobacteriati</taxon>
        <taxon>Methanobacteriota</taxon>
        <taxon>Stenosarchaea group</taxon>
        <taxon>Halobacteria</taxon>
        <taxon>Halobacteriales</taxon>
        <taxon>Natrialbaceae</taxon>
        <taxon>Natronobacterium</taxon>
    </lineage>
</organism>
<dbReference type="InterPro" id="IPR009057">
    <property type="entry name" value="Homeodomain-like_sf"/>
</dbReference>
<dbReference type="InterPro" id="IPR001647">
    <property type="entry name" value="HTH_TetR"/>
</dbReference>
<keyword evidence="3" id="KW-0175">Coiled coil</keyword>
<dbReference type="GO" id="GO:0003677">
    <property type="term" value="F:DNA binding"/>
    <property type="evidence" value="ECO:0007669"/>
    <property type="project" value="UniProtKB-UniRule"/>
</dbReference>
<name>A0A1I3QY52_9EURY</name>